<name>A0A0G2GI70_9PEZI</name>
<evidence type="ECO:0000313" key="4">
    <source>
        <dbReference type="Proteomes" id="UP000034182"/>
    </source>
</evidence>
<feature type="region of interest" description="Disordered" evidence="1">
    <location>
        <begin position="27"/>
        <end position="56"/>
    </location>
</feature>
<accession>A0A0G2GI70</accession>
<comment type="caution">
    <text evidence="3">The sequence shown here is derived from an EMBL/GenBank/DDBJ whole genome shotgun (WGS) entry which is preliminary data.</text>
</comment>
<protein>
    <submittedName>
        <fullName evidence="3">Uncharacterized protein</fullName>
    </submittedName>
</protein>
<dbReference type="EMBL" id="LAQI01000165">
    <property type="protein sequence ID" value="KKY16675.1"/>
    <property type="molecule type" value="Genomic_DNA"/>
</dbReference>
<evidence type="ECO:0000313" key="2">
    <source>
        <dbReference type="EMBL" id="KAL0262613.1"/>
    </source>
</evidence>
<dbReference type="Proteomes" id="UP001430584">
    <property type="component" value="Unassembled WGS sequence"/>
</dbReference>
<dbReference type="Proteomes" id="UP000034182">
    <property type="component" value="Unassembled WGS sequence"/>
</dbReference>
<feature type="compositionally biased region" description="Low complexity" evidence="1">
    <location>
        <begin position="31"/>
        <end position="47"/>
    </location>
</feature>
<evidence type="ECO:0000313" key="3">
    <source>
        <dbReference type="EMBL" id="KKY16675.1"/>
    </source>
</evidence>
<sequence>MAFYFDDLLTAGDAEQALRYKFSPVDIRPNSATSESTASSSSKNSTAPCLRSSSNRQKLVKNSARYSTPIACATWPCKTPRVEEMRRSQFQSQYYAHRMGYSYLNL</sequence>
<reference evidence="3 4" key="1">
    <citation type="submission" date="2015-03" db="EMBL/GenBank/DDBJ databases">
        <authorList>
            <person name="Morales-Cruz A."/>
            <person name="Amrine K.C."/>
            <person name="Cantu D."/>
        </authorList>
    </citation>
    <scope>NUCLEOTIDE SEQUENCE [LARGE SCALE GENOMIC DNA]</scope>
    <source>
        <strain evidence="3">DS831</strain>
    </source>
</reference>
<dbReference type="EMBL" id="JAJVCZ030000002">
    <property type="protein sequence ID" value="KAL0262613.1"/>
    <property type="molecule type" value="Genomic_DNA"/>
</dbReference>
<keyword evidence="5" id="KW-1185">Reference proteome</keyword>
<evidence type="ECO:0000313" key="5">
    <source>
        <dbReference type="Proteomes" id="UP001430584"/>
    </source>
</evidence>
<reference evidence="2 5" key="3">
    <citation type="submission" date="2024-02" db="EMBL/GenBank/DDBJ databases">
        <title>De novo assembly and annotation of 12 fungi associated with fruit tree decline syndrome in Ontario, Canada.</title>
        <authorList>
            <person name="Sulman M."/>
            <person name="Ellouze W."/>
            <person name="Ilyukhin E."/>
        </authorList>
    </citation>
    <scope>NUCLEOTIDE SEQUENCE [LARGE SCALE GENOMIC DNA]</scope>
    <source>
        <strain evidence="2 5">FDS-637</strain>
    </source>
</reference>
<gene>
    <name evidence="2" type="ORF">SLS55_001583</name>
    <name evidence="3" type="ORF">UCDDS831_g06852</name>
</gene>
<organism evidence="3 4">
    <name type="scientific">Diplodia seriata</name>
    <dbReference type="NCBI Taxonomy" id="420778"/>
    <lineage>
        <taxon>Eukaryota</taxon>
        <taxon>Fungi</taxon>
        <taxon>Dikarya</taxon>
        <taxon>Ascomycota</taxon>
        <taxon>Pezizomycotina</taxon>
        <taxon>Dothideomycetes</taxon>
        <taxon>Dothideomycetes incertae sedis</taxon>
        <taxon>Botryosphaeriales</taxon>
        <taxon>Botryosphaeriaceae</taxon>
        <taxon>Diplodia</taxon>
    </lineage>
</organism>
<dbReference type="RefSeq" id="XP_066635642.1">
    <property type="nucleotide sequence ID" value="XM_066773075.1"/>
</dbReference>
<dbReference type="GeneID" id="92005668"/>
<dbReference type="AlphaFoldDB" id="A0A0G2GI70"/>
<proteinExistence type="predicted"/>
<evidence type="ECO:0000256" key="1">
    <source>
        <dbReference type="SAM" id="MobiDB-lite"/>
    </source>
</evidence>
<reference evidence="3 4" key="2">
    <citation type="submission" date="2015-05" db="EMBL/GenBank/DDBJ databases">
        <title>Distinctive expansion of gene families associated with plant cell wall degradation and secondary metabolism in the genomes of grapevine trunk pathogens.</title>
        <authorList>
            <person name="Lawrence D.P."/>
            <person name="Travadon R."/>
            <person name="Rolshausen P.E."/>
            <person name="Baumgartner K."/>
        </authorList>
    </citation>
    <scope>NUCLEOTIDE SEQUENCE [LARGE SCALE GENOMIC DNA]</scope>
    <source>
        <strain evidence="3">DS831</strain>
    </source>
</reference>